<name>A0ACC1HB11_9FUNG</name>
<evidence type="ECO:0000313" key="2">
    <source>
        <dbReference type="Proteomes" id="UP001145114"/>
    </source>
</evidence>
<reference evidence="1" key="1">
    <citation type="submission" date="2022-06" db="EMBL/GenBank/DDBJ databases">
        <title>Phylogenomic reconstructions and comparative analyses of Kickxellomycotina fungi.</title>
        <authorList>
            <person name="Reynolds N.K."/>
            <person name="Stajich J.E."/>
            <person name="Barry K."/>
            <person name="Grigoriev I.V."/>
            <person name="Crous P."/>
            <person name="Smith M.E."/>
        </authorList>
    </citation>
    <scope>NUCLEOTIDE SEQUENCE</scope>
    <source>
        <strain evidence="1">RSA 2271</strain>
    </source>
</reference>
<sequence length="121" mass="12092">MPSSPLSGQEANDGVTTKPIGIATEDTSPVNSGGGKTEAVGPSPEGTGESVIPTGDIRSSNSGDRETAITPNITSEEGEGNGDSDNDGTSSGRRSTTPVDQPSSSDDNDSRSVSASRPPES</sequence>
<protein>
    <submittedName>
        <fullName evidence="1">Uncharacterized protein</fullName>
    </submittedName>
</protein>
<dbReference type="Proteomes" id="UP001145114">
    <property type="component" value="Unassembled WGS sequence"/>
</dbReference>
<evidence type="ECO:0000313" key="1">
    <source>
        <dbReference type="EMBL" id="KAJ1673627.1"/>
    </source>
</evidence>
<keyword evidence="2" id="KW-1185">Reference proteome</keyword>
<accession>A0ACC1HB11</accession>
<comment type="caution">
    <text evidence="1">The sequence shown here is derived from an EMBL/GenBank/DDBJ whole genome shotgun (WGS) entry which is preliminary data.</text>
</comment>
<organism evidence="1 2">
    <name type="scientific">Spiromyces aspiralis</name>
    <dbReference type="NCBI Taxonomy" id="68401"/>
    <lineage>
        <taxon>Eukaryota</taxon>
        <taxon>Fungi</taxon>
        <taxon>Fungi incertae sedis</taxon>
        <taxon>Zoopagomycota</taxon>
        <taxon>Kickxellomycotina</taxon>
        <taxon>Kickxellomycetes</taxon>
        <taxon>Kickxellales</taxon>
        <taxon>Kickxellaceae</taxon>
        <taxon>Spiromyces</taxon>
    </lineage>
</organism>
<gene>
    <name evidence="1" type="ORF">EV182_004866</name>
</gene>
<proteinExistence type="predicted"/>
<feature type="non-terminal residue" evidence="1">
    <location>
        <position position="121"/>
    </location>
</feature>
<dbReference type="EMBL" id="JAMZIH010006736">
    <property type="protein sequence ID" value="KAJ1673627.1"/>
    <property type="molecule type" value="Genomic_DNA"/>
</dbReference>